<comment type="caution">
    <text evidence="2">The sequence shown here is derived from an EMBL/GenBank/DDBJ whole genome shotgun (WGS) entry which is preliminary data.</text>
</comment>
<sequence length="184" mass="20185">MAKVLESSFELATKLIGALSMSAKEYEETLTGTLLGSLLSTNTVLGLVSAHLDVEPANCWWGSYSKSRSKDDPYTEAASGADFGLLTLLDTGRARLALFQAKRGDLKEGIWSVDVNRVPPRPKDLESKPRKPQMVVLVETARRLTELADPAGHQASKLAPLEPDSVHTQEELTEARLDPFDWVH</sequence>
<feature type="region of interest" description="Disordered" evidence="1">
    <location>
        <begin position="150"/>
        <end position="184"/>
    </location>
</feature>
<accession>A0ABU5MNR3</accession>
<proteinExistence type="predicted"/>
<gene>
    <name evidence="2" type="ORF">U5F72_21600</name>
</gene>
<dbReference type="RefSeq" id="WP_322546957.1">
    <property type="nucleotide sequence ID" value="NZ_JAXUAC010000109.1"/>
</dbReference>
<reference evidence="2 3" key="1">
    <citation type="submission" date="2023-12" db="EMBL/GenBank/DDBJ databases">
        <title>'Antibacterial potential of Stenotrophomonas maltophilia cystic fibrosis isolates' (manuscript under preparation).</title>
        <authorList>
            <person name="Crisan C.V."/>
            <person name="Pettis M."/>
            <person name="Goldberg J.B."/>
        </authorList>
    </citation>
    <scope>NUCLEOTIDE SEQUENCE [LARGE SCALE GENOMIC DNA]</scope>
    <source>
        <strain evidence="2 3">CCV155</strain>
    </source>
</reference>
<keyword evidence="3" id="KW-1185">Reference proteome</keyword>
<dbReference type="Proteomes" id="UP001290894">
    <property type="component" value="Unassembled WGS sequence"/>
</dbReference>
<dbReference type="EMBL" id="JAXUAC010000109">
    <property type="protein sequence ID" value="MDZ7514394.1"/>
    <property type="molecule type" value="Genomic_DNA"/>
</dbReference>
<evidence type="ECO:0000313" key="3">
    <source>
        <dbReference type="Proteomes" id="UP001290894"/>
    </source>
</evidence>
<evidence type="ECO:0000313" key="2">
    <source>
        <dbReference type="EMBL" id="MDZ7514394.1"/>
    </source>
</evidence>
<evidence type="ECO:0000256" key="1">
    <source>
        <dbReference type="SAM" id="MobiDB-lite"/>
    </source>
</evidence>
<protein>
    <submittedName>
        <fullName evidence="2">Uncharacterized protein</fullName>
    </submittedName>
</protein>
<feature type="compositionally biased region" description="Basic and acidic residues" evidence="1">
    <location>
        <begin position="164"/>
        <end position="184"/>
    </location>
</feature>
<organism evidence="2 3">
    <name type="scientific">Stenotrophomonas muris</name>
    <dbReference type="NCBI Taxonomy" id="2963283"/>
    <lineage>
        <taxon>Bacteria</taxon>
        <taxon>Pseudomonadati</taxon>
        <taxon>Pseudomonadota</taxon>
        <taxon>Gammaproteobacteria</taxon>
        <taxon>Lysobacterales</taxon>
        <taxon>Lysobacteraceae</taxon>
        <taxon>Stenotrophomonas</taxon>
    </lineage>
</organism>
<name>A0ABU5MNR3_9GAMM</name>